<dbReference type="EMBL" id="OZ034825">
    <property type="protein sequence ID" value="CAL1680275.1"/>
    <property type="molecule type" value="Genomic_DNA"/>
</dbReference>
<organism evidence="1 2">
    <name type="scientific">Lasius platythorax</name>
    <dbReference type="NCBI Taxonomy" id="488582"/>
    <lineage>
        <taxon>Eukaryota</taxon>
        <taxon>Metazoa</taxon>
        <taxon>Ecdysozoa</taxon>
        <taxon>Arthropoda</taxon>
        <taxon>Hexapoda</taxon>
        <taxon>Insecta</taxon>
        <taxon>Pterygota</taxon>
        <taxon>Neoptera</taxon>
        <taxon>Endopterygota</taxon>
        <taxon>Hymenoptera</taxon>
        <taxon>Apocrita</taxon>
        <taxon>Aculeata</taxon>
        <taxon>Formicoidea</taxon>
        <taxon>Formicidae</taxon>
        <taxon>Formicinae</taxon>
        <taxon>Lasius</taxon>
        <taxon>Lasius</taxon>
    </lineage>
</organism>
<protein>
    <submittedName>
        <fullName evidence="1">Uncharacterized protein</fullName>
    </submittedName>
</protein>
<name>A0AAV2NJ21_9HYME</name>
<gene>
    <name evidence="1" type="ORF">LPLAT_LOCUS6330</name>
</gene>
<dbReference type="AlphaFoldDB" id="A0AAV2NJ21"/>
<dbReference type="Proteomes" id="UP001497644">
    <property type="component" value="Chromosome 2"/>
</dbReference>
<evidence type="ECO:0000313" key="2">
    <source>
        <dbReference type="Proteomes" id="UP001497644"/>
    </source>
</evidence>
<proteinExistence type="predicted"/>
<evidence type="ECO:0000313" key="1">
    <source>
        <dbReference type="EMBL" id="CAL1680275.1"/>
    </source>
</evidence>
<keyword evidence="2" id="KW-1185">Reference proteome</keyword>
<sequence length="136" mass="14709">MYVRERGEEKERGWWLGGCAAEVVRETGIHNTPISLSRSAATLSGVHIAADAPRPGCILGRNYGVSLARPLPGPPSQFPLPYIPVHSDGSPRLGLVRTCHTATCIRQTQRGSYMAKALLIFHATRGRADAFCTRAA</sequence>
<reference evidence="1" key="1">
    <citation type="submission" date="2024-04" db="EMBL/GenBank/DDBJ databases">
        <authorList>
            <consortium name="Molecular Ecology Group"/>
        </authorList>
    </citation>
    <scope>NUCLEOTIDE SEQUENCE</scope>
</reference>
<accession>A0AAV2NJ21</accession>